<gene>
    <name evidence="1" type="ORF">PMAYCL1PPCAC_05238</name>
</gene>
<proteinExistence type="predicted"/>
<feature type="non-terminal residue" evidence="1">
    <location>
        <position position="1"/>
    </location>
</feature>
<comment type="caution">
    <text evidence="1">The sequence shown here is derived from an EMBL/GenBank/DDBJ whole genome shotgun (WGS) entry which is preliminary data.</text>
</comment>
<organism evidence="1 2">
    <name type="scientific">Pristionchus mayeri</name>
    <dbReference type="NCBI Taxonomy" id="1317129"/>
    <lineage>
        <taxon>Eukaryota</taxon>
        <taxon>Metazoa</taxon>
        <taxon>Ecdysozoa</taxon>
        <taxon>Nematoda</taxon>
        <taxon>Chromadorea</taxon>
        <taxon>Rhabditida</taxon>
        <taxon>Rhabditina</taxon>
        <taxon>Diplogasteromorpha</taxon>
        <taxon>Diplogasteroidea</taxon>
        <taxon>Neodiplogasteridae</taxon>
        <taxon>Pristionchus</taxon>
    </lineage>
</organism>
<evidence type="ECO:0000313" key="1">
    <source>
        <dbReference type="EMBL" id="GMR35043.1"/>
    </source>
</evidence>
<protein>
    <submittedName>
        <fullName evidence="1">Uncharacterized protein</fullName>
    </submittedName>
</protein>
<dbReference type="AlphaFoldDB" id="A0AAN5C2W9"/>
<name>A0AAN5C2W9_9BILA</name>
<dbReference type="Proteomes" id="UP001328107">
    <property type="component" value="Unassembled WGS sequence"/>
</dbReference>
<accession>A0AAN5C2W9</accession>
<dbReference type="EMBL" id="BTRK01000002">
    <property type="protein sequence ID" value="GMR35043.1"/>
    <property type="molecule type" value="Genomic_DNA"/>
</dbReference>
<keyword evidence="2" id="KW-1185">Reference proteome</keyword>
<evidence type="ECO:0000313" key="2">
    <source>
        <dbReference type="Proteomes" id="UP001328107"/>
    </source>
</evidence>
<reference evidence="2" key="1">
    <citation type="submission" date="2022-10" db="EMBL/GenBank/DDBJ databases">
        <title>Genome assembly of Pristionchus species.</title>
        <authorList>
            <person name="Yoshida K."/>
            <person name="Sommer R.J."/>
        </authorList>
    </citation>
    <scope>NUCLEOTIDE SEQUENCE [LARGE SCALE GENOMIC DNA]</scope>
    <source>
        <strain evidence="2">RS5460</strain>
    </source>
</reference>
<sequence>ALKNAYSTVPNPSFHAVENSTALHCHSFLNFLHSNINTLLSIPCSTTDSVCCPPLSNRSQSRPPPCYAHLPQRVCQVFTKIS</sequence>